<dbReference type="HOGENOM" id="CLU_181460_0_0_9"/>
<organism evidence="2 3">
    <name type="scientific">Lactobacillus ultunensis DSM 16047</name>
    <dbReference type="NCBI Taxonomy" id="525365"/>
    <lineage>
        <taxon>Bacteria</taxon>
        <taxon>Bacillati</taxon>
        <taxon>Bacillota</taxon>
        <taxon>Bacilli</taxon>
        <taxon>Lactobacillales</taxon>
        <taxon>Lactobacillaceae</taxon>
        <taxon>Lactobacillus</taxon>
    </lineage>
</organism>
<reference evidence="2 3" key="1">
    <citation type="submission" date="2009-01" db="EMBL/GenBank/DDBJ databases">
        <authorList>
            <person name="Qin X."/>
            <person name="Bachman B."/>
            <person name="Battles P."/>
            <person name="Bell A."/>
            <person name="Bess C."/>
            <person name="Bickham C."/>
            <person name="Chaboub L."/>
            <person name="Chen D."/>
            <person name="Coyle M."/>
            <person name="Deiros D.R."/>
            <person name="Dinh H."/>
            <person name="Forbes L."/>
            <person name="Fowler G."/>
            <person name="Francisco L."/>
            <person name="Fu Q."/>
            <person name="Gubbala S."/>
            <person name="Hale W."/>
            <person name="Han Y."/>
            <person name="Hemphill L."/>
            <person name="Highlander S.K."/>
            <person name="Hirani K."/>
            <person name="Hogues M."/>
            <person name="Jackson L."/>
            <person name="Jakkamsetti A."/>
            <person name="Javaid M."/>
            <person name="Jiang H."/>
            <person name="Korchina V."/>
            <person name="Kovar C."/>
            <person name="Lara F."/>
            <person name="Lee S."/>
            <person name="Mata R."/>
            <person name="Mathew T."/>
            <person name="Moen C."/>
            <person name="Morales K."/>
            <person name="Munidasa M."/>
            <person name="Nazareth L."/>
            <person name="Ngo R."/>
            <person name="Nguyen L."/>
            <person name="Okwuonu G."/>
            <person name="Ongeri F."/>
            <person name="Patil S."/>
            <person name="Petrosino J."/>
            <person name="Pham C."/>
            <person name="Pham P."/>
            <person name="Pu L.-L."/>
            <person name="Puazo M."/>
            <person name="Raj R."/>
            <person name="Reid J."/>
            <person name="Rouhana J."/>
            <person name="Saada N."/>
            <person name="Shang Y."/>
            <person name="Simmons D."/>
            <person name="Thornton R."/>
            <person name="Warren J."/>
            <person name="Weissenberger G."/>
            <person name="Zhang J."/>
            <person name="Zhang L."/>
            <person name="Zhou C."/>
            <person name="Zhu D."/>
            <person name="Muzny D."/>
            <person name="Worley K."/>
            <person name="Gibbs R."/>
        </authorList>
    </citation>
    <scope>NUCLEOTIDE SEQUENCE [LARGE SCALE GENOMIC DNA]</scope>
    <source>
        <strain evidence="2 3">DSM 16047</strain>
    </source>
</reference>
<accession>C2EKN8</accession>
<feature type="transmembrane region" description="Helical" evidence="1">
    <location>
        <begin position="24"/>
        <end position="45"/>
    </location>
</feature>
<evidence type="ECO:0000313" key="3">
    <source>
        <dbReference type="Proteomes" id="UP000005583"/>
    </source>
</evidence>
<gene>
    <name evidence="2" type="ORF">HMPREF0548_0234</name>
</gene>
<dbReference type="AlphaFoldDB" id="C2EKN8"/>
<keyword evidence="1" id="KW-0472">Membrane</keyword>
<proteinExistence type="predicted"/>
<dbReference type="EMBL" id="ACGU01000013">
    <property type="protein sequence ID" value="EEJ72909.1"/>
    <property type="molecule type" value="Genomic_DNA"/>
</dbReference>
<evidence type="ECO:0000256" key="1">
    <source>
        <dbReference type="SAM" id="Phobius"/>
    </source>
</evidence>
<dbReference type="eggNOG" id="ENOG5030A8J">
    <property type="taxonomic scope" value="Bacteria"/>
</dbReference>
<protein>
    <submittedName>
        <fullName evidence="2">Uncharacterized protein</fullName>
    </submittedName>
</protein>
<keyword evidence="1" id="KW-1133">Transmembrane helix</keyword>
<feature type="transmembrane region" description="Helical" evidence="1">
    <location>
        <begin position="57"/>
        <end position="81"/>
    </location>
</feature>
<dbReference type="STRING" id="525365.HMPREF0548_0234"/>
<comment type="caution">
    <text evidence="2">The sequence shown here is derived from an EMBL/GenBank/DDBJ whole genome shotgun (WGS) entry which is preliminary data.</text>
</comment>
<name>C2EKN8_9LACO</name>
<dbReference type="Proteomes" id="UP000005583">
    <property type="component" value="Unassembled WGS sequence"/>
</dbReference>
<keyword evidence="1" id="KW-0812">Transmembrane</keyword>
<evidence type="ECO:0000313" key="2">
    <source>
        <dbReference type="EMBL" id="EEJ72909.1"/>
    </source>
</evidence>
<sequence>MFIISKKNIIFNRFKKEARSRRMYIYYQIGILVGMILVAFAIHILRQSNNGGSPFVIVNYLFALSISLGGIFIIVASLAAIQPQNWYTSNTLWKILIAS</sequence>
<keyword evidence="3" id="KW-1185">Reference proteome</keyword>